<evidence type="ECO:0000256" key="5">
    <source>
        <dbReference type="ARBA" id="ARBA00023098"/>
    </source>
</evidence>
<dbReference type="InterPro" id="IPR010946">
    <property type="entry name" value="GGGP_synth"/>
</dbReference>
<reference evidence="10" key="1">
    <citation type="journal article" date="2014" name="Int. J. Syst. Evol. Microbiol.">
        <title>Complete genome sequence of Corynebacterium casei LMG S-19264T (=DSM 44701T), isolated from a smear-ripened cheese.</title>
        <authorList>
            <consortium name="US DOE Joint Genome Institute (JGI-PGF)"/>
            <person name="Walter F."/>
            <person name="Albersmeier A."/>
            <person name="Kalinowski J."/>
            <person name="Ruckert C."/>
        </authorList>
    </citation>
    <scope>NUCLEOTIDE SEQUENCE</scope>
    <source>
        <strain evidence="10">CGMCC 1.15763</strain>
    </source>
</reference>
<dbReference type="HAMAP" id="MF_00112">
    <property type="entry name" value="GGGP_HepGP_synthase"/>
    <property type="match status" value="1"/>
</dbReference>
<gene>
    <name evidence="10" type="primary">pcrB</name>
    <name evidence="10" type="ORF">GCM10011416_10790</name>
</gene>
<evidence type="ECO:0000256" key="7">
    <source>
        <dbReference type="ARBA" id="ARBA00023264"/>
    </source>
</evidence>
<feature type="binding site" evidence="9">
    <location>
        <begin position="172"/>
        <end position="178"/>
    </location>
    <ligand>
        <name>sn-glycerol 1-phosphate</name>
        <dbReference type="ChEBI" id="CHEBI:57685"/>
    </ligand>
</feature>
<comment type="cofactor">
    <cofactor evidence="9">
        <name>Mg(2+)</name>
        <dbReference type="ChEBI" id="CHEBI:18420"/>
    </cofactor>
</comment>
<feature type="binding site" evidence="9">
    <location>
        <begin position="203"/>
        <end position="204"/>
    </location>
    <ligand>
        <name>sn-glycerol 1-phosphate</name>
        <dbReference type="ChEBI" id="CHEBI:57685"/>
    </ligand>
</feature>
<comment type="caution">
    <text evidence="10">The sequence shown here is derived from an EMBL/GenBank/DDBJ whole genome shotgun (WGS) entry which is preliminary data.</text>
</comment>
<dbReference type="Proteomes" id="UP000633278">
    <property type="component" value="Unassembled WGS sequence"/>
</dbReference>
<reference evidence="10" key="2">
    <citation type="submission" date="2020-09" db="EMBL/GenBank/DDBJ databases">
        <authorList>
            <person name="Sun Q."/>
            <person name="Zhou Y."/>
        </authorList>
    </citation>
    <scope>NUCLEOTIDE SEQUENCE</scope>
    <source>
        <strain evidence="10">CGMCC 1.15763</strain>
    </source>
</reference>
<dbReference type="Pfam" id="PF01884">
    <property type="entry name" value="PcrB"/>
    <property type="match status" value="1"/>
</dbReference>
<dbReference type="InterPro" id="IPR038597">
    <property type="entry name" value="GGGP/HepGP_synthase_sf"/>
</dbReference>
<dbReference type="SUPFAM" id="SSF51395">
    <property type="entry name" value="FMN-linked oxidoreductases"/>
    <property type="match status" value="1"/>
</dbReference>
<comment type="caution">
    <text evidence="9">Lacks conserved residue(s) required for the propagation of feature annotation.</text>
</comment>
<keyword evidence="3 9" id="KW-0479">Metal-binding</keyword>
<dbReference type="NCBIfam" id="TIGR01768">
    <property type="entry name" value="GGGP-family"/>
    <property type="match status" value="1"/>
</dbReference>
<dbReference type="Gene3D" id="3.20.20.390">
    <property type="entry name" value="FMN-linked oxidoreductases"/>
    <property type="match status" value="1"/>
</dbReference>
<keyword evidence="5 9" id="KW-0443">Lipid metabolism</keyword>
<dbReference type="RefSeq" id="WP_188598248.1">
    <property type="nucleotide sequence ID" value="NZ_BMJW01000001.1"/>
</dbReference>
<keyword evidence="11" id="KW-1185">Reference proteome</keyword>
<keyword evidence="1 9" id="KW-0444">Lipid biosynthesis</keyword>
<dbReference type="GO" id="GO:0047294">
    <property type="term" value="F:phosphoglycerol geranylgeranyltransferase activity"/>
    <property type="evidence" value="ECO:0007669"/>
    <property type="project" value="UniProtKB-UniRule"/>
</dbReference>
<evidence type="ECO:0000313" key="10">
    <source>
        <dbReference type="EMBL" id="GGG95161.1"/>
    </source>
</evidence>
<feature type="binding site" evidence="9">
    <location>
        <position position="23"/>
    </location>
    <ligand>
        <name>Mg(2+)</name>
        <dbReference type="ChEBI" id="CHEBI:18420"/>
    </ligand>
</feature>
<organism evidence="10 11">
    <name type="scientific">Polaribacter pacificus</name>
    <dbReference type="NCBI Taxonomy" id="1775173"/>
    <lineage>
        <taxon>Bacteria</taxon>
        <taxon>Pseudomonadati</taxon>
        <taxon>Bacteroidota</taxon>
        <taxon>Flavobacteriia</taxon>
        <taxon>Flavobacteriales</taxon>
        <taxon>Flavobacteriaceae</taxon>
    </lineage>
</organism>
<dbReference type="EMBL" id="BMJW01000001">
    <property type="protein sequence ID" value="GGG95161.1"/>
    <property type="molecule type" value="Genomic_DNA"/>
</dbReference>
<dbReference type="NCBIfam" id="NF003198">
    <property type="entry name" value="PRK04169.1-2"/>
    <property type="match status" value="1"/>
</dbReference>
<dbReference type="EC" id="2.5.1.41" evidence="9"/>
<feature type="binding site" evidence="9">
    <location>
        <begin position="225"/>
        <end position="226"/>
    </location>
    <ligand>
        <name>sn-glycerol 1-phosphate</name>
        <dbReference type="ChEBI" id="CHEBI:57685"/>
    </ligand>
</feature>
<comment type="function">
    <text evidence="9">Prenyltransferase that catalyzes the transfer of the geranylgeranyl moiety of geranylgeranyl diphosphate (GGPP) to the C3 hydroxyl of sn-glycerol-1-phosphate (G1P).</text>
</comment>
<protein>
    <recommendedName>
        <fullName evidence="9">Geranylgeranylglyceryl phosphate synthase</fullName>
        <shortName evidence="9">GGGP synthase</shortName>
        <shortName evidence="9">GGGPS</shortName>
        <ecNumber evidence="9">2.5.1.41</ecNumber>
    </recommendedName>
    <alternativeName>
        <fullName evidence="9">(S)-3-O-geranylgeranylglyceryl phosphate synthase</fullName>
    </alternativeName>
    <alternativeName>
        <fullName evidence="9">Phosphoglycerol geranylgeranyltransferase</fullName>
    </alternativeName>
</protein>
<name>A0A917MD58_9FLAO</name>
<evidence type="ECO:0000256" key="9">
    <source>
        <dbReference type="HAMAP-Rule" id="MF_00112"/>
    </source>
</evidence>
<keyword evidence="4 9" id="KW-0460">Magnesium</keyword>
<dbReference type="GO" id="GO:0000287">
    <property type="term" value="F:magnesium ion binding"/>
    <property type="evidence" value="ECO:0007669"/>
    <property type="project" value="UniProtKB-UniRule"/>
</dbReference>
<dbReference type="GO" id="GO:0120536">
    <property type="term" value="F:heptaprenylglyceryl phosphate synthase activity"/>
    <property type="evidence" value="ECO:0007669"/>
    <property type="project" value="UniProtKB-ARBA"/>
</dbReference>
<dbReference type="NCBIfam" id="TIGR01769">
    <property type="entry name" value="GGGP"/>
    <property type="match status" value="1"/>
</dbReference>
<evidence type="ECO:0000256" key="3">
    <source>
        <dbReference type="ARBA" id="ARBA00022723"/>
    </source>
</evidence>
<dbReference type="AlphaFoldDB" id="A0A917MD58"/>
<evidence type="ECO:0000313" key="11">
    <source>
        <dbReference type="Proteomes" id="UP000633278"/>
    </source>
</evidence>
<evidence type="ECO:0000256" key="4">
    <source>
        <dbReference type="ARBA" id="ARBA00022842"/>
    </source>
</evidence>
<evidence type="ECO:0000256" key="2">
    <source>
        <dbReference type="ARBA" id="ARBA00022679"/>
    </source>
</evidence>
<feature type="binding site" evidence="9">
    <location>
        <position position="52"/>
    </location>
    <ligand>
        <name>Mg(2+)</name>
        <dbReference type="ChEBI" id="CHEBI:18420"/>
    </ligand>
</feature>
<dbReference type="PANTHER" id="PTHR40029:SF2">
    <property type="entry name" value="HEPTAPRENYLGLYCERYL PHOSPHATE SYNTHASE"/>
    <property type="match status" value="1"/>
</dbReference>
<evidence type="ECO:0000256" key="1">
    <source>
        <dbReference type="ARBA" id="ARBA00022516"/>
    </source>
</evidence>
<evidence type="ECO:0000256" key="8">
    <source>
        <dbReference type="ARBA" id="ARBA00047288"/>
    </source>
</evidence>
<dbReference type="GO" id="GO:0005737">
    <property type="term" value="C:cytoplasm"/>
    <property type="evidence" value="ECO:0007669"/>
    <property type="project" value="InterPro"/>
</dbReference>
<accession>A0A917MD58</accession>
<comment type="similarity">
    <text evidence="9">Belongs to the GGGP/HepGP synthase family. Group II subfamily.</text>
</comment>
<dbReference type="InterPro" id="IPR039074">
    <property type="entry name" value="GGGP/HepGP_synthase_I"/>
</dbReference>
<dbReference type="PANTHER" id="PTHR40029">
    <property type="match status" value="1"/>
</dbReference>
<comment type="catalytic activity">
    <reaction evidence="8 9">
        <text>sn-glycerol 1-phosphate + (2E,6E,10E)-geranylgeranyl diphosphate = sn-3-O-(geranylgeranyl)glycerol 1-phosphate + diphosphate</text>
        <dbReference type="Rhea" id="RHEA:23404"/>
        <dbReference type="ChEBI" id="CHEBI:33019"/>
        <dbReference type="ChEBI" id="CHEBI:57677"/>
        <dbReference type="ChEBI" id="CHEBI:57685"/>
        <dbReference type="ChEBI" id="CHEBI:58756"/>
        <dbReference type="EC" id="2.5.1.41"/>
    </reaction>
</comment>
<evidence type="ECO:0000256" key="6">
    <source>
        <dbReference type="ARBA" id="ARBA00023209"/>
    </source>
</evidence>
<keyword evidence="2 9" id="KW-0808">Transferase</keyword>
<proteinExistence type="inferred from homology"/>
<keyword evidence="6 9" id="KW-0594">Phospholipid biosynthesis</keyword>
<dbReference type="InterPro" id="IPR008205">
    <property type="entry name" value="GGGP_HepGP_synthase"/>
</dbReference>
<keyword evidence="7 9" id="KW-1208">Phospholipid metabolism</keyword>
<sequence length="237" mass="25764">MNIYKNILSAKTDQKKLLAVLLDPEKVDIEKLPSFLDKIHKSMVTHIFVGGSTDENQQIETLVNALKKLSKLPVILFPGSSEQVINAADGLLFLSLVSGRNSEYLIGQQIKAAQTLKRNSLEIIPTGYLLIDGGTETAVQRVSKTTPLAQDQLKEIVSTALASEYLGQKLIYLEAGSGAKKPVSTTIIKEVKKQISVPLIVGGGIRNKQQLEQAYIAGADLVVIGTAFELNLNFFDS</sequence>
<dbReference type="GO" id="GO:0046474">
    <property type="term" value="P:glycerophospholipid biosynthetic process"/>
    <property type="evidence" value="ECO:0007669"/>
    <property type="project" value="UniProtKB-UniRule"/>
</dbReference>